<gene>
    <name evidence="2" type="ORF">M8523_27555</name>
</gene>
<keyword evidence="3" id="KW-1185">Reference proteome</keyword>
<dbReference type="AlphaFoldDB" id="A0AA41Z9E0"/>
<dbReference type="PANTHER" id="PTHR30008">
    <property type="entry name" value="EXODEOXYRIBONUCLEASE 7 LARGE SUBUNIT"/>
    <property type="match status" value="1"/>
</dbReference>
<dbReference type="RefSeq" id="WP_282588104.1">
    <property type="nucleotide sequence ID" value="NZ_JAMOIM010000031.1"/>
</dbReference>
<dbReference type="Proteomes" id="UP001165667">
    <property type="component" value="Unassembled WGS sequence"/>
</dbReference>
<dbReference type="Pfam" id="PF02601">
    <property type="entry name" value="Exonuc_VII_L"/>
    <property type="match status" value="1"/>
</dbReference>
<dbReference type="InterPro" id="IPR003753">
    <property type="entry name" value="Exonuc_VII_L"/>
</dbReference>
<dbReference type="EMBL" id="JAMOIM010000031">
    <property type="protein sequence ID" value="MCW6511727.1"/>
    <property type="molecule type" value="Genomic_DNA"/>
</dbReference>
<dbReference type="InterPro" id="IPR020579">
    <property type="entry name" value="Exonuc_VII_lsu_C"/>
</dbReference>
<evidence type="ECO:0000313" key="2">
    <source>
        <dbReference type="EMBL" id="MCW6511727.1"/>
    </source>
</evidence>
<feature type="domain" description="Exonuclease VII large subunit C-terminal" evidence="1">
    <location>
        <begin position="165"/>
        <end position="528"/>
    </location>
</feature>
<reference evidence="2" key="1">
    <citation type="submission" date="2022-05" db="EMBL/GenBank/DDBJ databases">
        <authorList>
            <person name="Pankratov T."/>
        </authorList>
    </citation>
    <scope>NUCLEOTIDE SEQUENCE</scope>
    <source>
        <strain evidence="2">BP6-180914</strain>
    </source>
</reference>
<dbReference type="GO" id="GO:0008855">
    <property type="term" value="F:exodeoxyribonuclease VII activity"/>
    <property type="evidence" value="ECO:0007669"/>
    <property type="project" value="InterPro"/>
</dbReference>
<dbReference type="GO" id="GO:0006308">
    <property type="term" value="P:DNA catabolic process"/>
    <property type="evidence" value="ECO:0007669"/>
    <property type="project" value="InterPro"/>
</dbReference>
<sequence>MTSAAPIVSPTPVAVASLRDAASHNSLREAIPTFTLTHFLAAVGRSLLAGLPSQVWIEATVVAVKASAYGHQLELVESDGSGGAPTAHLRVFLSKEVRRAIVQASGAAFDPALLVGLTTCLRVEPTFSPRWHLQARVLGLSAATHQSIERLRVDQLRQTLQREALFDRQRSLATPPDLTRLCVIHPTGAAGYADVAAELDRWQSAGLLILRHYQAPFEGERAAAGLIAALMMAADTVEGVRPDLIMIVRGGGASAGLQSLNNEALVRTLCRCPVPIVSGVGHAIDRTLLDEVAWRAADTPSKALALVARLIGAPAGRARADLVAITTAAHQRIASAADSLSLARDRVVTGVDKAIDQAGADLRTLNASLESANRSRGQSLAQCRIDADRLWRECAARGRALITDAERAGLTLSHSLTAEIRRRLAHVDPGDAPAAAVTRVATAQVAAAAQHCDALFASITAAVRTRLAAAESALARSEAHLAETDLAAVLGRGFALVLDADGHLLRSQAAALHAGRVTLLLADGLVTAVLETSPATTPRKHDR</sequence>
<proteinExistence type="predicted"/>
<evidence type="ECO:0000259" key="1">
    <source>
        <dbReference type="Pfam" id="PF02601"/>
    </source>
</evidence>
<evidence type="ECO:0000313" key="3">
    <source>
        <dbReference type="Proteomes" id="UP001165667"/>
    </source>
</evidence>
<protein>
    <recommendedName>
        <fullName evidence="1">Exonuclease VII large subunit C-terminal domain-containing protein</fullName>
    </recommendedName>
</protein>
<organism evidence="2 3">
    <name type="scientific">Lichenifustis flavocetrariae</name>
    <dbReference type="NCBI Taxonomy" id="2949735"/>
    <lineage>
        <taxon>Bacteria</taxon>
        <taxon>Pseudomonadati</taxon>
        <taxon>Pseudomonadota</taxon>
        <taxon>Alphaproteobacteria</taxon>
        <taxon>Hyphomicrobiales</taxon>
        <taxon>Lichenihabitantaceae</taxon>
        <taxon>Lichenifustis</taxon>
    </lineage>
</organism>
<dbReference type="GO" id="GO:0009318">
    <property type="term" value="C:exodeoxyribonuclease VII complex"/>
    <property type="evidence" value="ECO:0007669"/>
    <property type="project" value="InterPro"/>
</dbReference>
<accession>A0AA41Z9E0</accession>
<name>A0AA41Z9E0_9HYPH</name>
<comment type="caution">
    <text evidence="2">The sequence shown here is derived from an EMBL/GenBank/DDBJ whole genome shotgun (WGS) entry which is preliminary data.</text>
</comment>
<dbReference type="PANTHER" id="PTHR30008:SF0">
    <property type="entry name" value="EXODEOXYRIBONUCLEASE 7 LARGE SUBUNIT"/>
    <property type="match status" value="1"/>
</dbReference>